<feature type="domain" description="Acyl-CoA dehydrogenase/oxidase N-terminal" evidence="2">
    <location>
        <begin position="39"/>
        <end position="122"/>
    </location>
</feature>
<dbReference type="Pfam" id="PF08028">
    <property type="entry name" value="Acyl-CoA_dh_2"/>
    <property type="match status" value="1"/>
</dbReference>
<accession>A0ABT9S471</accession>
<evidence type="ECO:0000313" key="4">
    <source>
        <dbReference type="EMBL" id="MDP9898714.1"/>
    </source>
</evidence>
<evidence type="ECO:0000256" key="1">
    <source>
        <dbReference type="ARBA" id="ARBA00023002"/>
    </source>
</evidence>
<dbReference type="Proteomes" id="UP001226867">
    <property type="component" value="Unassembled WGS sequence"/>
</dbReference>
<dbReference type="EMBL" id="JAUSRO010000003">
    <property type="protein sequence ID" value="MDP9898714.1"/>
    <property type="molecule type" value="Genomic_DNA"/>
</dbReference>
<dbReference type="InterPro" id="IPR046373">
    <property type="entry name" value="Acyl-CoA_Oxase/DH_mid-dom_sf"/>
</dbReference>
<dbReference type="Gene3D" id="2.40.110.10">
    <property type="entry name" value="Butyryl-CoA Dehydrogenase, subunit A, domain 2"/>
    <property type="match status" value="1"/>
</dbReference>
<dbReference type="SUPFAM" id="SSF56645">
    <property type="entry name" value="Acyl-CoA dehydrogenase NM domain-like"/>
    <property type="match status" value="1"/>
</dbReference>
<dbReference type="InterPro" id="IPR036250">
    <property type="entry name" value="AcylCo_DH-like_C"/>
</dbReference>
<sequence>MPSSTTSRVKATPLLEPDLSDPWVAKAAELRQAFHADAVSRDQAGGRPLAQVRLLRESGLPAARIGAAWGGGGASWRSVLRVVREFAKTDGSLAHLYGYHHLPLHAVIARGTPTQRDRLLRASVEAQWLWGNSGNAMSPTSSARRDGGAWVVDGFRPFSSGSHVADRLLIGWENEAGQRLAAVIPADRTGVIIEDDWDGIGQRQTGSGTVRFKAVRVSDDELLGQPGDRLTPFSSITTLLQQSVLLNVFLGGALGALVEARDYTNTRSRPWIHSGVEKHTDDPWVQRKYGELVIRALAATELAEDAAEQLDAAYAQGQDLSEARRGEAAIAIATANLYAGEVSLAVSSEIFEVMGARSATTSNGFDRFWRNTRTHTLHNPAEYKKRLLGQWLLTGAPPEPALYR</sequence>
<dbReference type="InterPro" id="IPR013786">
    <property type="entry name" value="AcylCoA_DH/ox_N"/>
</dbReference>
<keyword evidence="1" id="KW-0560">Oxidoreductase</keyword>
<dbReference type="Gene3D" id="1.20.140.10">
    <property type="entry name" value="Butyryl-CoA Dehydrogenase, subunit A, domain 3"/>
    <property type="match status" value="1"/>
</dbReference>
<evidence type="ECO:0000259" key="3">
    <source>
        <dbReference type="Pfam" id="PF08028"/>
    </source>
</evidence>
<name>A0ABT9S471_9BURK</name>
<dbReference type="Pfam" id="PF02771">
    <property type="entry name" value="Acyl-CoA_dh_N"/>
    <property type="match status" value="1"/>
</dbReference>
<evidence type="ECO:0000259" key="2">
    <source>
        <dbReference type="Pfam" id="PF02771"/>
    </source>
</evidence>
<organism evidence="4 5">
    <name type="scientific">Variovorax ginsengisoli</name>
    <dbReference type="NCBI Taxonomy" id="363844"/>
    <lineage>
        <taxon>Bacteria</taxon>
        <taxon>Pseudomonadati</taxon>
        <taxon>Pseudomonadota</taxon>
        <taxon>Betaproteobacteria</taxon>
        <taxon>Burkholderiales</taxon>
        <taxon>Comamonadaceae</taxon>
        <taxon>Variovorax</taxon>
    </lineage>
</organism>
<feature type="domain" description="Acyl-CoA dehydrogenase C-terminal" evidence="3">
    <location>
        <begin position="248"/>
        <end position="379"/>
    </location>
</feature>
<dbReference type="SUPFAM" id="SSF47203">
    <property type="entry name" value="Acyl-CoA dehydrogenase C-terminal domain-like"/>
    <property type="match status" value="1"/>
</dbReference>
<reference evidence="4 5" key="1">
    <citation type="submission" date="2023-07" db="EMBL/GenBank/DDBJ databases">
        <title>Sorghum-associated microbial communities from plants grown in Nebraska, USA.</title>
        <authorList>
            <person name="Schachtman D."/>
        </authorList>
    </citation>
    <scope>NUCLEOTIDE SEQUENCE [LARGE SCALE GENOMIC DNA]</scope>
    <source>
        <strain evidence="4 5">DS1607</strain>
    </source>
</reference>
<proteinExistence type="predicted"/>
<dbReference type="PANTHER" id="PTHR43884:SF12">
    <property type="entry name" value="ISOVALERYL-COA DEHYDROGENASE, MITOCHONDRIAL-RELATED"/>
    <property type="match status" value="1"/>
</dbReference>
<dbReference type="PANTHER" id="PTHR43884">
    <property type="entry name" value="ACYL-COA DEHYDROGENASE"/>
    <property type="match status" value="1"/>
</dbReference>
<evidence type="ECO:0000313" key="5">
    <source>
        <dbReference type="Proteomes" id="UP001226867"/>
    </source>
</evidence>
<comment type="caution">
    <text evidence="4">The sequence shown here is derived from an EMBL/GenBank/DDBJ whole genome shotgun (WGS) entry which is preliminary data.</text>
</comment>
<dbReference type="InterPro" id="IPR013107">
    <property type="entry name" value="Acyl-CoA_DH_C"/>
</dbReference>
<protein>
    <submittedName>
        <fullName evidence="4">Alkylation response protein AidB-like acyl-CoA dehydrogenase</fullName>
    </submittedName>
</protein>
<dbReference type="InterPro" id="IPR037069">
    <property type="entry name" value="AcylCoA_DH/ox_N_sf"/>
</dbReference>
<gene>
    <name evidence="4" type="ORF">J2W36_000958</name>
</gene>
<dbReference type="PIRSF" id="PIRSF016578">
    <property type="entry name" value="HsaA"/>
    <property type="match status" value="1"/>
</dbReference>
<keyword evidence="5" id="KW-1185">Reference proteome</keyword>
<dbReference type="RefSeq" id="WP_307688542.1">
    <property type="nucleotide sequence ID" value="NZ_JAUSRO010000003.1"/>
</dbReference>
<dbReference type="InterPro" id="IPR009100">
    <property type="entry name" value="AcylCoA_DH/oxidase_NM_dom_sf"/>
</dbReference>
<dbReference type="Gene3D" id="1.10.540.10">
    <property type="entry name" value="Acyl-CoA dehydrogenase/oxidase, N-terminal domain"/>
    <property type="match status" value="1"/>
</dbReference>